<dbReference type="KEGG" id="aplc:110977022"/>
<evidence type="ECO:0000256" key="2">
    <source>
        <dbReference type="ARBA" id="ARBA00006772"/>
    </source>
</evidence>
<evidence type="ECO:0000256" key="6">
    <source>
        <dbReference type="SAM" id="Phobius"/>
    </source>
</evidence>
<dbReference type="PANTHER" id="PTHR10283:SF82">
    <property type="entry name" value="SOLUTE CARRIER FAMILY 13 MEMBER 2"/>
    <property type="match status" value="1"/>
</dbReference>
<accession>A0A8B7Y2E5</accession>
<dbReference type="GO" id="GO:0015556">
    <property type="term" value="F:C4-dicarboxylate transmembrane transporter activity"/>
    <property type="evidence" value="ECO:0007669"/>
    <property type="project" value="UniProtKB-ARBA"/>
</dbReference>
<comment type="similarity">
    <text evidence="2">Belongs to the SLC13A/DASS transporter (TC 2.A.47) family. NADC subfamily.</text>
</comment>
<feature type="transmembrane region" description="Helical" evidence="6">
    <location>
        <begin position="611"/>
        <end position="635"/>
    </location>
</feature>
<dbReference type="AlphaFoldDB" id="A0A8B7Y2E5"/>
<evidence type="ECO:0000313" key="8">
    <source>
        <dbReference type="RefSeq" id="XP_022086470.1"/>
    </source>
</evidence>
<feature type="transmembrane region" description="Helical" evidence="6">
    <location>
        <begin position="298"/>
        <end position="323"/>
    </location>
</feature>
<evidence type="ECO:0000256" key="4">
    <source>
        <dbReference type="ARBA" id="ARBA00022989"/>
    </source>
</evidence>
<comment type="subcellular location">
    <subcellularLocation>
        <location evidence="1">Membrane</location>
        <topology evidence="1">Multi-pass membrane protein</topology>
    </subcellularLocation>
</comment>
<feature type="transmembrane region" description="Helical" evidence="6">
    <location>
        <begin position="490"/>
        <end position="517"/>
    </location>
</feature>
<protein>
    <submittedName>
        <fullName evidence="8">Solute carrier family 13 member 5-like isoform X1</fullName>
    </submittedName>
</protein>
<keyword evidence="4 6" id="KW-1133">Transmembrane helix</keyword>
<keyword evidence="3 6" id="KW-0812">Transmembrane</keyword>
<dbReference type="GeneID" id="110977022"/>
<proteinExistence type="inferred from homology"/>
<dbReference type="PANTHER" id="PTHR10283">
    <property type="entry name" value="SOLUTE CARRIER FAMILY 13 MEMBER"/>
    <property type="match status" value="1"/>
</dbReference>
<dbReference type="RefSeq" id="XP_022086470.1">
    <property type="nucleotide sequence ID" value="XM_022230778.1"/>
</dbReference>
<dbReference type="CDD" id="cd01115">
    <property type="entry name" value="SLC13_permease"/>
    <property type="match status" value="1"/>
</dbReference>
<feature type="transmembrane region" description="Helical" evidence="6">
    <location>
        <begin position="439"/>
        <end position="456"/>
    </location>
</feature>
<sequence length="652" mass="72020">MHIEPKLSTVARLIPVYIHERETAWLVLLILEMTSHVDPPPSWEEVIGPAEEQEVDGPGELPLPAPSRRALIWRNRRYFIVFLVPLILCPIPIVFNEPIGYTAYSILIMAIFWCTEAISLAVTALLPLVLFPLFGVMPAKDVAVQYFKDTNLLFFGGLMVAVAIEDCNLHRRIALAVLILVGSKPRWMMFGFMIITAFLSMWISNTATTAMMLPIAQAVLQQLKRDNLKQDTDNIESVEDVTANERSHSKSEEDVVIEMEQIQPNGTSRTRLHSLKMSSQNLQEDNEQEARYNLMCKGIVLCVPYAANIGGTATLTGTGPNLVMAGQVSSLFGSEAEVNFGEWMMYATPGMLLCLLLTWIWLQIVYVDRWCCRKLGGELDHKGAAKVIRQAYKDLGPMSFAEVGVLCHFVLLIVLWITREPGFVTGWSVLFLEDYVTDSTTVLFVAILLFVFPSRMPKFLCGRSSKEDLLEEKSPCPALLEWPVIHKKMAWLVVILLGGGFALAEGCKVSGLSAWIGDKFAVLDSLPPFAIALVVSVIIAGFTEVTSNVATATIFLPILASLGTSIGVNPLFLMLPATVACSFAFMLPVATPPNAIAFAYEQVTVMDMVKTGFMLNVICVFVANASINTLGMWIFDVGTFPDWAKVNVTAAY</sequence>
<dbReference type="GO" id="GO:0005310">
    <property type="term" value="F:dicarboxylic acid transmembrane transporter activity"/>
    <property type="evidence" value="ECO:0007669"/>
    <property type="project" value="UniProtKB-ARBA"/>
</dbReference>
<organism evidence="7 8">
    <name type="scientific">Acanthaster planci</name>
    <name type="common">Crown-of-thorns starfish</name>
    <dbReference type="NCBI Taxonomy" id="133434"/>
    <lineage>
        <taxon>Eukaryota</taxon>
        <taxon>Metazoa</taxon>
        <taxon>Echinodermata</taxon>
        <taxon>Eleutherozoa</taxon>
        <taxon>Asterozoa</taxon>
        <taxon>Asteroidea</taxon>
        <taxon>Valvatacea</taxon>
        <taxon>Valvatida</taxon>
        <taxon>Acanthasteridae</taxon>
        <taxon>Acanthaster</taxon>
    </lineage>
</organism>
<dbReference type="GO" id="GO:0005886">
    <property type="term" value="C:plasma membrane"/>
    <property type="evidence" value="ECO:0007669"/>
    <property type="project" value="TreeGrafter"/>
</dbReference>
<reference evidence="8" key="1">
    <citation type="submission" date="2025-08" db="UniProtKB">
        <authorList>
            <consortium name="RefSeq"/>
        </authorList>
    </citation>
    <scope>IDENTIFICATION</scope>
</reference>
<dbReference type="Proteomes" id="UP000694845">
    <property type="component" value="Unplaced"/>
</dbReference>
<feature type="transmembrane region" description="Helical" evidence="6">
    <location>
        <begin position="571"/>
        <end position="591"/>
    </location>
</feature>
<evidence type="ECO:0000313" key="7">
    <source>
        <dbReference type="Proteomes" id="UP000694845"/>
    </source>
</evidence>
<feature type="transmembrane region" description="Helical" evidence="6">
    <location>
        <begin position="146"/>
        <end position="164"/>
    </location>
</feature>
<feature type="transmembrane region" description="Helical" evidence="6">
    <location>
        <begin position="184"/>
        <end position="203"/>
    </location>
</feature>
<feature type="transmembrane region" description="Helical" evidence="6">
    <location>
        <begin position="343"/>
        <end position="367"/>
    </location>
</feature>
<keyword evidence="5 6" id="KW-0472">Membrane</keyword>
<evidence type="ECO:0000256" key="1">
    <source>
        <dbReference type="ARBA" id="ARBA00004141"/>
    </source>
</evidence>
<evidence type="ECO:0000256" key="3">
    <source>
        <dbReference type="ARBA" id="ARBA00022692"/>
    </source>
</evidence>
<feature type="transmembrane region" description="Helical" evidence="6">
    <location>
        <begin position="399"/>
        <end position="419"/>
    </location>
</feature>
<feature type="transmembrane region" description="Helical" evidence="6">
    <location>
        <begin position="101"/>
        <end position="134"/>
    </location>
</feature>
<feature type="transmembrane region" description="Helical" evidence="6">
    <location>
        <begin position="78"/>
        <end position="95"/>
    </location>
</feature>
<dbReference type="InterPro" id="IPR001898">
    <property type="entry name" value="SLC13A/DASS"/>
</dbReference>
<name>A0A8B7Y2E5_ACAPL</name>
<dbReference type="OMA" id="MTSHEIG"/>
<dbReference type="Pfam" id="PF00939">
    <property type="entry name" value="Na_sulph_symp"/>
    <property type="match status" value="1"/>
</dbReference>
<gene>
    <name evidence="8" type="primary">LOC110977022</name>
</gene>
<evidence type="ECO:0000256" key="5">
    <source>
        <dbReference type="ARBA" id="ARBA00023136"/>
    </source>
</evidence>
<feature type="transmembrane region" description="Helical" evidence="6">
    <location>
        <begin position="529"/>
        <end position="559"/>
    </location>
</feature>
<keyword evidence="7" id="KW-1185">Reference proteome</keyword>
<dbReference type="OrthoDB" id="6493944at2759"/>